<protein>
    <recommendedName>
        <fullName evidence="3">Peptidase A2 domain-containing protein</fullName>
    </recommendedName>
</protein>
<dbReference type="InterPro" id="IPR021109">
    <property type="entry name" value="Peptidase_aspartic_dom_sf"/>
</dbReference>
<accession>R7SJQ3</accession>
<dbReference type="Proteomes" id="UP000053319">
    <property type="component" value="Unassembled WGS sequence"/>
</dbReference>
<dbReference type="GeneID" id="18844043"/>
<evidence type="ECO:0008006" key="3">
    <source>
        <dbReference type="Google" id="ProtNLM"/>
    </source>
</evidence>
<proteinExistence type="predicted"/>
<gene>
    <name evidence="1" type="ORF">DICSQDRAFT_74898</name>
</gene>
<dbReference type="EMBL" id="JH719908">
    <property type="protein sequence ID" value="EJF55252.1"/>
    <property type="molecule type" value="Genomic_DNA"/>
</dbReference>
<dbReference type="AlphaFoldDB" id="R7SJQ3"/>
<organism evidence="1 2">
    <name type="scientific">Dichomitus squalens (strain LYAD-421)</name>
    <name type="common">Western red white-rot fungus</name>
    <dbReference type="NCBI Taxonomy" id="732165"/>
    <lineage>
        <taxon>Eukaryota</taxon>
        <taxon>Fungi</taxon>
        <taxon>Dikarya</taxon>
        <taxon>Basidiomycota</taxon>
        <taxon>Agaricomycotina</taxon>
        <taxon>Agaricomycetes</taxon>
        <taxon>Polyporales</taxon>
        <taxon>Polyporaceae</taxon>
        <taxon>Dichomitus</taxon>
    </lineage>
</organism>
<feature type="non-terminal residue" evidence="1">
    <location>
        <position position="1"/>
    </location>
</feature>
<sequence length="60" mass="6929">LLDSGAYSCFIHHRFVQEHGLTLRHLSREVRVFNADATENKKGLITHYVRCLLRIGDHLA</sequence>
<name>R7SJQ3_DICSQ</name>
<reference evidence="1 2" key="1">
    <citation type="journal article" date="2012" name="Science">
        <title>The Paleozoic origin of enzymatic lignin decomposition reconstructed from 31 fungal genomes.</title>
        <authorList>
            <person name="Floudas D."/>
            <person name="Binder M."/>
            <person name="Riley R."/>
            <person name="Barry K."/>
            <person name="Blanchette R.A."/>
            <person name="Henrissat B."/>
            <person name="Martinez A.T."/>
            <person name="Otillar R."/>
            <person name="Spatafora J.W."/>
            <person name="Yadav J.S."/>
            <person name="Aerts A."/>
            <person name="Benoit I."/>
            <person name="Boyd A."/>
            <person name="Carlson A."/>
            <person name="Copeland A."/>
            <person name="Coutinho P.M."/>
            <person name="de Vries R.P."/>
            <person name="Ferreira P."/>
            <person name="Findley K."/>
            <person name="Foster B."/>
            <person name="Gaskell J."/>
            <person name="Glotzer D."/>
            <person name="Gorecki P."/>
            <person name="Heitman J."/>
            <person name="Hesse C."/>
            <person name="Hori C."/>
            <person name="Igarashi K."/>
            <person name="Jurgens J.A."/>
            <person name="Kallen N."/>
            <person name="Kersten P."/>
            <person name="Kohler A."/>
            <person name="Kuees U."/>
            <person name="Kumar T.K.A."/>
            <person name="Kuo A."/>
            <person name="LaButti K."/>
            <person name="Larrondo L.F."/>
            <person name="Lindquist E."/>
            <person name="Ling A."/>
            <person name="Lombard V."/>
            <person name="Lucas S."/>
            <person name="Lundell T."/>
            <person name="Martin R."/>
            <person name="McLaughlin D.J."/>
            <person name="Morgenstern I."/>
            <person name="Morin E."/>
            <person name="Murat C."/>
            <person name="Nagy L.G."/>
            <person name="Nolan M."/>
            <person name="Ohm R.A."/>
            <person name="Patyshakuliyeva A."/>
            <person name="Rokas A."/>
            <person name="Ruiz-Duenas F.J."/>
            <person name="Sabat G."/>
            <person name="Salamov A."/>
            <person name="Samejima M."/>
            <person name="Schmutz J."/>
            <person name="Slot J.C."/>
            <person name="St John F."/>
            <person name="Stenlid J."/>
            <person name="Sun H."/>
            <person name="Sun S."/>
            <person name="Syed K."/>
            <person name="Tsang A."/>
            <person name="Wiebenga A."/>
            <person name="Young D."/>
            <person name="Pisabarro A."/>
            <person name="Eastwood D.C."/>
            <person name="Martin F."/>
            <person name="Cullen D."/>
            <person name="Grigoriev I.V."/>
            <person name="Hibbett D.S."/>
        </authorList>
    </citation>
    <scope>NUCLEOTIDE SEQUENCE [LARGE SCALE GENOMIC DNA]</scope>
    <source>
        <strain evidence="1 2">LYAD-421 SS1</strain>
    </source>
</reference>
<evidence type="ECO:0000313" key="1">
    <source>
        <dbReference type="EMBL" id="EJF55252.1"/>
    </source>
</evidence>
<dbReference type="KEGG" id="dsq:DICSQDRAFT_74898"/>
<evidence type="ECO:0000313" key="2">
    <source>
        <dbReference type="Proteomes" id="UP000053319"/>
    </source>
</evidence>
<dbReference type="HOGENOM" id="CLU_000384_32_5_1"/>
<dbReference type="OMA" id="ITHYVRC"/>
<dbReference type="Gene3D" id="2.40.70.10">
    <property type="entry name" value="Acid Proteases"/>
    <property type="match status" value="1"/>
</dbReference>
<dbReference type="RefSeq" id="XP_007372009.1">
    <property type="nucleotide sequence ID" value="XM_007371947.1"/>
</dbReference>